<protein>
    <recommendedName>
        <fullName evidence="4">Protein EARLY FLOWERING 3</fullName>
    </recommendedName>
</protein>
<feature type="region of interest" description="Disordered" evidence="1">
    <location>
        <begin position="328"/>
        <end position="371"/>
    </location>
</feature>
<feature type="compositionally biased region" description="Basic and acidic residues" evidence="1">
    <location>
        <begin position="193"/>
        <end position="202"/>
    </location>
</feature>
<feature type="compositionally biased region" description="Basic and acidic residues" evidence="1">
    <location>
        <begin position="170"/>
        <end position="181"/>
    </location>
</feature>
<dbReference type="InterPro" id="IPR039319">
    <property type="entry name" value="ELF3-like"/>
</dbReference>
<accession>A0AAV8P4S1</accession>
<feature type="region of interest" description="Disordered" evidence="1">
    <location>
        <begin position="148"/>
        <end position="249"/>
    </location>
</feature>
<name>A0AAV8P4S1_ENSVE</name>
<proteinExistence type="predicted"/>
<reference evidence="2 3" key="1">
    <citation type="submission" date="2022-12" db="EMBL/GenBank/DDBJ databases">
        <title>Chromosome-scale assembly of the Ensete ventricosum genome.</title>
        <authorList>
            <person name="Dussert Y."/>
            <person name="Stocks J."/>
            <person name="Wendawek A."/>
            <person name="Woldeyes F."/>
            <person name="Nichols R.A."/>
            <person name="Borrell J.S."/>
        </authorList>
    </citation>
    <scope>NUCLEOTIDE SEQUENCE [LARGE SCALE GENOMIC DNA]</scope>
    <source>
        <strain evidence="3">cv. Maze</strain>
        <tissue evidence="2">Seeds</tissue>
    </source>
</reference>
<sequence length="609" mass="66970">MALYKQLSVPSQRLSRPSSALLLPHQNTCLLVSSDSSTQGCGHERDVLYPFCMRHHMPVYSSERVDSQSSNGIHHNSKLEERSLKHRNSRNLNVTGSVAQRSPLQHHKAKSFYENKLDDGDDFKVPTFNQSEAAYMLQEGYAYTANKKSRNFGGSEKKKQPEESLVISQPRERSPTARVPERPIISKVVDSPILRDVEKSPCRDTGSCKEPYGNDDLSGPRTSNENGSLGVGDAERKDETSEASMDDSVSRLEISPDVVGIIGPKHFWKARRAIINQQRVLPIQVIVLHRLIKSIAGSPYLLLEGNPYLCRSPANTPLKIPLLDCKNSQQDEDAQKDDRQKSDQERPNENIPRNPTLPTCEERADGGPHSEFLPSVSTASDSNPTPWYFHQPENQWLVPVMSPSEGLICKPYPGPSAPTSGFLAPVYGSCTPRGVPSLAGNFMNTVYGVAAFHGSPSLGVPACASAITTNYFPTYGLPTTNPTISTSPVEQVSNLACSRPNGQIDQNCRISCNISVPRSEAISGLWMFRASKSTELQGSSASRPCEKAQAEARHVLPLFPMAPANENLASSQLCGRDSRTRAFKVVPCNVMSPTESAARIFRSIQEERQ</sequence>
<evidence type="ECO:0000313" key="3">
    <source>
        <dbReference type="Proteomes" id="UP001222027"/>
    </source>
</evidence>
<dbReference type="PANTHER" id="PTHR34281">
    <property type="entry name" value="PROTEIN EARLY FLOWERING 3"/>
    <property type="match status" value="1"/>
</dbReference>
<organism evidence="2 3">
    <name type="scientific">Ensete ventricosum</name>
    <name type="common">Abyssinian banana</name>
    <name type="synonym">Musa ensete</name>
    <dbReference type="NCBI Taxonomy" id="4639"/>
    <lineage>
        <taxon>Eukaryota</taxon>
        <taxon>Viridiplantae</taxon>
        <taxon>Streptophyta</taxon>
        <taxon>Embryophyta</taxon>
        <taxon>Tracheophyta</taxon>
        <taxon>Spermatophyta</taxon>
        <taxon>Magnoliopsida</taxon>
        <taxon>Liliopsida</taxon>
        <taxon>Zingiberales</taxon>
        <taxon>Musaceae</taxon>
        <taxon>Ensete</taxon>
    </lineage>
</organism>
<dbReference type="AlphaFoldDB" id="A0AAV8P4S1"/>
<dbReference type="PANTHER" id="PTHR34281:SF2">
    <property type="entry name" value="PROTEIN EARLY FLOWERING 3"/>
    <property type="match status" value="1"/>
</dbReference>
<dbReference type="Proteomes" id="UP001222027">
    <property type="component" value="Unassembled WGS sequence"/>
</dbReference>
<evidence type="ECO:0000313" key="2">
    <source>
        <dbReference type="EMBL" id="KAJ8465526.1"/>
    </source>
</evidence>
<dbReference type="GO" id="GO:2000028">
    <property type="term" value="P:regulation of photoperiodism, flowering"/>
    <property type="evidence" value="ECO:0007669"/>
    <property type="project" value="InterPro"/>
</dbReference>
<gene>
    <name evidence="2" type="ORF">OPV22_028078</name>
</gene>
<dbReference type="EMBL" id="JAQQAF010000008">
    <property type="protein sequence ID" value="KAJ8465526.1"/>
    <property type="molecule type" value="Genomic_DNA"/>
</dbReference>
<comment type="caution">
    <text evidence="2">The sequence shown here is derived from an EMBL/GenBank/DDBJ whole genome shotgun (WGS) entry which is preliminary data.</text>
</comment>
<keyword evidence="3" id="KW-1185">Reference proteome</keyword>
<feature type="compositionally biased region" description="Basic and acidic residues" evidence="1">
    <location>
        <begin position="336"/>
        <end position="348"/>
    </location>
</feature>
<feature type="region of interest" description="Disordered" evidence="1">
    <location>
        <begin position="63"/>
        <end position="84"/>
    </location>
</feature>
<evidence type="ECO:0008006" key="4">
    <source>
        <dbReference type="Google" id="ProtNLM"/>
    </source>
</evidence>
<evidence type="ECO:0000256" key="1">
    <source>
        <dbReference type="SAM" id="MobiDB-lite"/>
    </source>
</evidence>